<feature type="region of interest" description="Disordered" evidence="1">
    <location>
        <begin position="60"/>
        <end position="102"/>
    </location>
</feature>
<dbReference type="PANTHER" id="PTHR41807:SF1">
    <property type="entry name" value="GLUTATHIONE TRANSFERASE 3"/>
    <property type="match status" value="1"/>
</dbReference>
<dbReference type="Proteomes" id="UP001492380">
    <property type="component" value="Unassembled WGS sequence"/>
</dbReference>
<keyword evidence="2" id="KW-0472">Membrane</keyword>
<evidence type="ECO:0000313" key="3">
    <source>
        <dbReference type="EMBL" id="KAK8223148.1"/>
    </source>
</evidence>
<proteinExistence type="predicted"/>
<evidence type="ECO:0000313" key="4">
    <source>
        <dbReference type="Proteomes" id="UP001492380"/>
    </source>
</evidence>
<feature type="transmembrane region" description="Helical" evidence="2">
    <location>
        <begin position="200"/>
        <end position="223"/>
    </location>
</feature>
<gene>
    <name evidence="3" type="ORF">HDK90DRAFT_422801</name>
</gene>
<keyword evidence="2" id="KW-0812">Transmembrane</keyword>
<protein>
    <submittedName>
        <fullName evidence="3">Uncharacterized protein</fullName>
    </submittedName>
</protein>
<feature type="transmembrane region" description="Helical" evidence="2">
    <location>
        <begin position="313"/>
        <end position="331"/>
    </location>
</feature>
<comment type="caution">
    <text evidence="3">The sequence shown here is derived from an EMBL/GenBank/DDBJ whole genome shotgun (WGS) entry which is preliminary data.</text>
</comment>
<feature type="transmembrane region" description="Helical" evidence="2">
    <location>
        <begin position="235"/>
        <end position="254"/>
    </location>
</feature>
<feature type="transmembrane region" description="Helical" evidence="2">
    <location>
        <begin position="275"/>
        <end position="293"/>
    </location>
</feature>
<dbReference type="InterPro" id="IPR038872">
    <property type="entry name" value="Put_GTT3"/>
</dbReference>
<dbReference type="PANTHER" id="PTHR41807">
    <property type="entry name" value="GLUTATHIONE TRANSFERASE 3"/>
    <property type="match status" value="1"/>
</dbReference>
<reference evidence="3 4" key="1">
    <citation type="submission" date="2024-04" db="EMBL/GenBank/DDBJ databases">
        <title>Phyllosticta paracitricarpa is synonymous to the EU quarantine fungus P. citricarpa based on phylogenomic analyses.</title>
        <authorList>
            <consortium name="Lawrence Berkeley National Laboratory"/>
            <person name="Van Ingen-Buijs V.A."/>
            <person name="Van Westerhoven A.C."/>
            <person name="Haridas S."/>
            <person name="Skiadas P."/>
            <person name="Martin F."/>
            <person name="Groenewald J.Z."/>
            <person name="Crous P.W."/>
            <person name="Seidl M.F."/>
        </authorList>
    </citation>
    <scope>NUCLEOTIDE SEQUENCE [LARGE SCALE GENOMIC DNA]</scope>
    <source>
        <strain evidence="3 4">CBS 123374</strain>
    </source>
</reference>
<keyword evidence="2" id="KW-1133">Transmembrane helix</keyword>
<sequence length="333" mass="36562">MSSWLQKQRKAELASLAEEAGLTGFEGMLKEELVFALDDHLKENSSRLNGQSAFAEYYGRNGSPVKRTRATAQDQDIEPRSTRPRRRTTRIKEEVDSDENPSPLAKILAEERAVATRTPRSVQRVAEQIPLPPSPAIVTNVIENQTAVVRNRLGDVWAKSGIIEKVQFVREMLSSVVGVESAVILVEAIYLQRKVMPWQYAFDVPAFGLLASNSLAVHVPNFFALLTGDFWGPSLLWASTSFFIPLFFAYFFNFTLQSGISEKSAYRTDPLTFNVVKALISYIVYSQGVKFAGLVGEQSATVVESALPGGTHGVLIGAGIGALASLYSAALKR</sequence>
<name>A0ABR1Y9L5_9PEZI</name>
<dbReference type="EMBL" id="JBBWRZ010000014">
    <property type="protein sequence ID" value="KAK8223148.1"/>
    <property type="molecule type" value="Genomic_DNA"/>
</dbReference>
<evidence type="ECO:0000256" key="1">
    <source>
        <dbReference type="SAM" id="MobiDB-lite"/>
    </source>
</evidence>
<accession>A0ABR1Y9L5</accession>
<evidence type="ECO:0000256" key="2">
    <source>
        <dbReference type="SAM" id="Phobius"/>
    </source>
</evidence>
<keyword evidence="4" id="KW-1185">Reference proteome</keyword>
<organism evidence="3 4">
    <name type="scientific">Phyllosticta capitalensis</name>
    <dbReference type="NCBI Taxonomy" id="121624"/>
    <lineage>
        <taxon>Eukaryota</taxon>
        <taxon>Fungi</taxon>
        <taxon>Dikarya</taxon>
        <taxon>Ascomycota</taxon>
        <taxon>Pezizomycotina</taxon>
        <taxon>Dothideomycetes</taxon>
        <taxon>Dothideomycetes incertae sedis</taxon>
        <taxon>Botryosphaeriales</taxon>
        <taxon>Phyllostictaceae</taxon>
        <taxon>Phyllosticta</taxon>
    </lineage>
</organism>